<comment type="subcellular location">
    <subcellularLocation>
        <location evidence="10">Mitochondrion</location>
    </subcellularLocation>
    <subcellularLocation>
        <location evidence="10">Mitochondrion inner membrane</location>
    </subcellularLocation>
</comment>
<comment type="similarity">
    <text evidence="1 10">Belongs to the eukaryotic ATPase B chain family.</text>
</comment>
<keyword evidence="13" id="KW-1185">Reference proteome</keyword>
<dbReference type="AlphaFoldDB" id="A0A4V5N5G2"/>
<keyword evidence="2 10" id="KW-0813">Transport</keyword>
<dbReference type="Pfam" id="PF05405">
    <property type="entry name" value="Mt_ATP-synt_B"/>
    <property type="match status" value="1"/>
</dbReference>
<comment type="function">
    <text evidence="10">Subunit b, of the mitochondrial membrane ATP synthase complex (F(1)F(0) ATP synthase or Complex V) that produces ATP from ADP in the presence of a proton gradient across the membrane which is generated by electron transport complexes of the respiratory chain. ATP synthase complex consist of a soluble F(1) head domain - the catalytic core - and a membrane F(1) domain - the membrane proton channel. These two domains are linked by a central stalk rotating inside the F(1) region and a stationary peripheral stalk. During catalysis, ATP synthesis in the catalytic domain of F(1) is coupled via a rotary mechanism of the central stalk subunits to proton translocation. In vivo, can only synthesize ATP although its ATP hydrolase activity can be activated artificially in vitro. Part of the complex F(0) domain. Part of the complex F(0) domain and the peripheric stalk, which acts as a stator to hold the catalytic alpha(3)beta(3) subcomplex and subunit a/ATP6 static relative to the rotary elements.</text>
</comment>
<keyword evidence="3 10" id="KW-0138">CF(0)</keyword>
<dbReference type="GO" id="GO:0046933">
    <property type="term" value="F:proton-transporting ATP synthase activity, rotational mechanism"/>
    <property type="evidence" value="ECO:0007669"/>
    <property type="project" value="TreeGrafter"/>
</dbReference>
<comment type="subunit">
    <text evidence="9 10">F-type ATPases have 2 components, CF(1) - the catalytic core - and CF(0) - the membrane proton channel. In yeast, the dimeric form of ATP synthase consists of 17 polypeptides: alpha, beta, gamma, delta, epsilon, 4 (B), 5 (OSCP), 6 (A), 8, 9 (C), d, E (Tim11), f, g, h, i/j and k.</text>
</comment>
<keyword evidence="4 10" id="KW-0375">Hydrogen ion transport</keyword>
<evidence type="ECO:0000313" key="12">
    <source>
        <dbReference type="EMBL" id="TKA31699.1"/>
    </source>
</evidence>
<dbReference type="PANTHER" id="PTHR12733:SF3">
    <property type="entry name" value="ATP SYNTHASE F(0) COMPLEX SUBUNIT B1, MITOCHONDRIAL"/>
    <property type="match status" value="1"/>
</dbReference>
<keyword evidence="7 10" id="KW-0496">Mitochondrion</keyword>
<dbReference type="FunFam" id="1.20.5.2210:FF:000002">
    <property type="entry name" value="ATP synthase subunit 4 mitochondrial"/>
    <property type="match status" value="1"/>
</dbReference>
<dbReference type="EMBL" id="NAJL01000007">
    <property type="protein sequence ID" value="TKA31699.1"/>
    <property type="molecule type" value="Genomic_DNA"/>
</dbReference>
<accession>A0A4V5N5G2</accession>
<dbReference type="OrthoDB" id="67388at2759"/>
<dbReference type="InterPro" id="IPR008688">
    <property type="entry name" value="ATP_synth_Bsub_B/MI25"/>
</dbReference>
<evidence type="ECO:0000256" key="1">
    <source>
        <dbReference type="ARBA" id="ARBA00007479"/>
    </source>
</evidence>
<dbReference type="GO" id="GO:0045259">
    <property type="term" value="C:proton-transporting ATP synthase complex"/>
    <property type="evidence" value="ECO:0007669"/>
    <property type="project" value="UniProtKB-KW"/>
</dbReference>
<dbReference type="SUPFAM" id="SSF161060">
    <property type="entry name" value="ATP synthase B chain-like"/>
    <property type="match status" value="1"/>
</dbReference>
<evidence type="ECO:0000256" key="5">
    <source>
        <dbReference type="ARBA" id="ARBA00022792"/>
    </source>
</evidence>
<keyword evidence="6 10" id="KW-0406">Ion transport</keyword>
<evidence type="ECO:0000256" key="7">
    <source>
        <dbReference type="ARBA" id="ARBA00023128"/>
    </source>
</evidence>
<evidence type="ECO:0000256" key="11">
    <source>
        <dbReference type="SAM" id="MobiDB-lite"/>
    </source>
</evidence>
<organism evidence="12 13">
    <name type="scientific">Salinomyces thailandicus</name>
    <dbReference type="NCBI Taxonomy" id="706561"/>
    <lineage>
        <taxon>Eukaryota</taxon>
        <taxon>Fungi</taxon>
        <taxon>Dikarya</taxon>
        <taxon>Ascomycota</taxon>
        <taxon>Pezizomycotina</taxon>
        <taxon>Dothideomycetes</taxon>
        <taxon>Dothideomycetidae</taxon>
        <taxon>Mycosphaerellales</taxon>
        <taxon>Teratosphaeriaceae</taxon>
        <taxon>Salinomyces</taxon>
    </lineage>
</organism>
<comment type="caution">
    <text evidence="12">The sequence shown here is derived from an EMBL/GenBank/DDBJ whole genome shotgun (WGS) entry which is preliminary data.</text>
</comment>
<keyword evidence="8 10" id="KW-0472">Membrane</keyword>
<gene>
    <name evidence="12" type="ORF">B0A50_01777</name>
</gene>
<dbReference type="InterPro" id="IPR013837">
    <property type="entry name" value="ATP_synth_F0_suB"/>
</dbReference>
<evidence type="ECO:0000256" key="2">
    <source>
        <dbReference type="ARBA" id="ARBA00022448"/>
    </source>
</evidence>
<evidence type="ECO:0000256" key="8">
    <source>
        <dbReference type="ARBA" id="ARBA00023136"/>
    </source>
</evidence>
<dbReference type="GO" id="GO:0005743">
    <property type="term" value="C:mitochondrial inner membrane"/>
    <property type="evidence" value="ECO:0007669"/>
    <property type="project" value="UniProtKB-SubCell"/>
</dbReference>
<evidence type="ECO:0000256" key="10">
    <source>
        <dbReference type="RuleBase" id="RU368017"/>
    </source>
</evidence>
<evidence type="ECO:0000313" key="13">
    <source>
        <dbReference type="Proteomes" id="UP000308549"/>
    </source>
</evidence>
<evidence type="ECO:0000256" key="3">
    <source>
        <dbReference type="ARBA" id="ARBA00022547"/>
    </source>
</evidence>
<evidence type="ECO:0000256" key="4">
    <source>
        <dbReference type="ARBA" id="ARBA00022781"/>
    </source>
</evidence>
<sequence>MASRIAKSAMGAARARPTVPLRTIAPASTAFATSTARRQDNKPGVPAKDPKDTAQSVLNALPGNSLVAKTAFLSAGAGVSIAAISNELYVVNEESIVMLSLLTIYWAVYNYAGPGYKEWALGQADKFKNILNSARKDHTDAVKARISNVQDLSGVIDVTKNLFAVSKETAQLEAQAYELEQKTALAHEAKSVLDSWVRYEGQVKARQQKELAETVITKIDKELENPKVLDQILKQSVADVEKILAQK</sequence>
<protein>
    <recommendedName>
        <fullName evidence="10">ATP synthase subunit 4</fullName>
    </recommendedName>
</protein>
<keyword evidence="5 10" id="KW-0999">Mitochondrion inner membrane</keyword>
<evidence type="ECO:0000256" key="6">
    <source>
        <dbReference type="ARBA" id="ARBA00023065"/>
    </source>
</evidence>
<proteinExistence type="inferred from homology"/>
<dbReference type="Gene3D" id="1.20.5.2210">
    <property type="match status" value="1"/>
</dbReference>
<dbReference type="Proteomes" id="UP000308549">
    <property type="component" value="Unassembled WGS sequence"/>
</dbReference>
<reference evidence="12 13" key="1">
    <citation type="submission" date="2017-03" db="EMBL/GenBank/DDBJ databases">
        <title>Genomes of endolithic fungi from Antarctica.</title>
        <authorList>
            <person name="Coleine C."/>
            <person name="Masonjones S."/>
            <person name="Stajich J.E."/>
        </authorList>
    </citation>
    <scope>NUCLEOTIDE SEQUENCE [LARGE SCALE GENOMIC DNA]</scope>
    <source>
        <strain evidence="12 13">CCFEE 6315</strain>
    </source>
</reference>
<evidence type="ECO:0000256" key="9">
    <source>
        <dbReference type="ARBA" id="ARBA00062152"/>
    </source>
</evidence>
<feature type="region of interest" description="Disordered" evidence="11">
    <location>
        <begin position="32"/>
        <end position="52"/>
    </location>
</feature>
<dbReference type="PANTHER" id="PTHR12733">
    <property type="entry name" value="MITOCHONDRIAL ATP SYNTHASE B CHAIN"/>
    <property type="match status" value="1"/>
</dbReference>
<name>A0A4V5N5G2_9PEZI</name>